<dbReference type="EMBL" id="JBHMEW010000060">
    <property type="protein sequence ID" value="MFB9212366.1"/>
    <property type="molecule type" value="Genomic_DNA"/>
</dbReference>
<organism evidence="2 3">
    <name type="scientific">Echinicola jeungdonensis</name>
    <dbReference type="NCBI Taxonomy" id="709343"/>
    <lineage>
        <taxon>Bacteria</taxon>
        <taxon>Pseudomonadati</taxon>
        <taxon>Bacteroidota</taxon>
        <taxon>Cytophagia</taxon>
        <taxon>Cytophagales</taxon>
        <taxon>Cyclobacteriaceae</taxon>
        <taxon>Echinicola</taxon>
    </lineage>
</organism>
<dbReference type="Proteomes" id="UP001589654">
    <property type="component" value="Unassembled WGS sequence"/>
</dbReference>
<evidence type="ECO:0000259" key="1">
    <source>
        <dbReference type="Pfam" id="PF01381"/>
    </source>
</evidence>
<name>A0ABV5J6R4_9BACT</name>
<gene>
    <name evidence="2" type="ORF">ACFFUR_11170</name>
</gene>
<keyword evidence="3" id="KW-1185">Reference proteome</keyword>
<feature type="domain" description="HTH cro/C1-type" evidence="1">
    <location>
        <begin position="3"/>
        <end position="44"/>
    </location>
</feature>
<evidence type="ECO:0000313" key="2">
    <source>
        <dbReference type="EMBL" id="MFB9212366.1"/>
    </source>
</evidence>
<evidence type="ECO:0000313" key="3">
    <source>
        <dbReference type="Proteomes" id="UP001589654"/>
    </source>
</evidence>
<dbReference type="InterPro" id="IPR001387">
    <property type="entry name" value="Cro/C1-type_HTH"/>
</dbReference>
<dbReference type="Pfam" id="PF01381">
    <property type="entry name" value="HTH_3"/>
    <property type="match status" value="1"/>
</dbReference>
<dbReference type="InterPro" id="IPR010982">
    <property type="entry name" value="Lambda_DNA-bd_dom_sf"/>
</dbReference>
<dbReference type="SUPFAM" id="SSF47413">
    <property type="entry name" value="lambda repressor-like DNA-binding domains"/>
    <property type="match status" value="1"/>
</dbReference>
<comment type="caution">
    <text evidence="2">The sequence shown here is derived from an EMBL/GenBank/DDBJ whole genome shotgun (WGS) entry which is preliminary data.</text>
</comment>
<proteinExistence type="predicted"/>
<dbReference type="Gene3D" id="1.10.260.40">
    <property type="entry name" value="lambda repressor-like DNA-binding domains"/>
    <property type="match status" value="1"/>
</dbReference>
<reference evidence="2 3" key="1">
    <citation type="submission" date="2024-09" db="EMBL/GenBank/DDBJ databases">
        <authorList>
            <person name="Sun Q."/>
            <person name="Mori K."/>
        </authorList>
    </citation>
    <scope>NUCLEOTIDE SEQUENCE [LARGE SCALE GENOMIC DNA]</scope>
    <source>
        <strain evidence="2 3">CECT 7682</strain>
    </source>
</reference>
<dbReference type="RefSeq" id="WP_290248272.1">
    <property type="nucleotide sequence ID" value="NZ_JAUFQT010000001.1"/>
</dbReference>
<sequence>MAKNKVSISDIAKQLNISTTTISFILNGKAKKKSISDKLVAKVLKKVEGEQKKISI</sequence>
<accession>A0ABV5J6R4</accession>
<protein>
    <submittedName>
        <fullName evidence="2">Helix-turn-helix domain-containing protein</fullName>
    </submittedName>
</protein>